<keyword evidence="3" id="KW-0805">Transcription regulation</keyword>
<sequence>MASTSERSQFVGLMQLRADEGPCVEAITTGRVVSVESPGEIRSRWPLFASASEGLGFVAVHAIPLRLRDETIGSLNLFRDRQGPMNDDDAVAAQALADVATISILQERTVSDLSVTQQQLQRALDSRVLIEQAKGVVAHTHDLDMETAYRLIRHRARTTQTKIAELARSIVEDGLRLELTEPPQAGRTPTGRRPHVSEG</sequence>
<dbReference type="SUPFAM" id="SSF52172">
    <property type="entry name" value="CheY-like"/>
    <property type="match status" value="1"/>
</dbReference>
<dbReference type="InterPro" id="IPR005561">
    <property type="entry name" value="ANTAR"/>
</dbReference>
<dbReference type="SMART" id="SM01012">
    <property type="entry name" value="ANTAR"/>
    <property type="match status" value="1"/>
</dbReference>
<dbReference type="PROSITE" id="PS50921">
    <property type="entry name" value="ANTAR"/>
    <property type="match status" value="1"/>
</dbReference>
<dbReference type="Proteomes" id="UP000321154">
    <property type="component" value="Unassembled WGS sequence"/>
</dbReference>
<feature type="compositionally biased region" description="Basic residues" evidence="5">
    <location>
        <begin position="190"/>
        <end position="199"/>
    </location>
</feature>
<dbReference type="Pfam" id="PF13185">
    <property type="entry name" value="GAF_2"/>
    <property type="match status" value="1"/>
</dbReference>
<dbReference type="PIRSF" id="PIRSF036625">
    <property type="entry name" value="GAF_ANTAR"/>
    <property type="match status" value="1"/>
</dbReference>
<dbReference type="InterPro" id="IPR003018">
    <property type="entry name" value="GAF"/>
</dbReference>
<dbReference type="GO" id="GO:0016301">
    <property type="term" value="F:kinase activity"/>
    <property type="evidence" value="ECO:0007669"/>
    <property type="project" value="UniProtKB-KW"/>
</dbReference>
<dbReference type="EMBL" id="JACGWW010000001">
    <property type="protein sequence ID" value="MBA8811999.1"/>
    <property type="molecule type" value="Genomic_DNA"/>
</dbReference>
<dbReference type="Pfam" id="PF03861">
    <property type="entry name" value="ANTAR"/>
    <property type="match status" value="1"/>
</dbReference>
<dbReference type="InterPro" id="IPR029016">
    <property type="entry name" value="GAF-like_dom_sf"/>
</dbReference>
<comment type="caution">
    <text evidence="8">The sequence shown here is derived from an EMBL/GenBank/DDBJ whole genome shotgun (WGS) entry which is preliminary data.</text>
</comment>
<dbReference type="Proteomes" id="UP000522688">
    <property type="component" value="Unassembled WGS sequence"/>
</dbReference>
<evidence type="ECO:0000256" key="4">
    <source>
        <dbReference type="ARBA" id="ARBA00023163"/>
    </source>
</evidence>
<reference evidence="8 10" key="2">
    <citation type="submission" date="2020-07" db="EMBL/GenBank/DDBJ databases">
        <title>Sequencing the genomes of 1000 actinobacteria strains.</title>
        <authorList>
            <person name="Klenk H.-P."/>
        </authorList>
    </citation>
    <scope>NUCLEOTIDE SEQUENCE [LARGE SCALE GENOMIC DNA]</scope>
    <source>
        <strain evidence="8 10">DSM 10309</strain>
    </source>
</reference>
<dbReference type="InterPro" id="IPR011006">
    <property type="entry name" value="CheY-like_superfamily"/>
</dbReference>
<dbReference type="EMBL" id="BJUV01000024">
    <property type="protein sequence ID" value="GEK83976.1"/>
    <property type="molecule type" value="Genomic_DNA"/>
</dbReference>
<keyword evidence="1" id="KW-0808">Transferase</keyword>
<keyword evidence="9" id="KW-1185">Reference proteome</keyword>
<feature type="domain" description="ANTAR" evidence="6">
    <location>
        <begin position="110"/>
        <end position="171"/>
    </location>
</feature>
<evidence type="ECO:0000256" key="3">
    <source>
        <dbReference type="ARBA" id="ARBA00023015"/>
    </source>
</evidence>
<evidence type="ECO:0000259" key="6">
    <source>
        <dbReference type="PROSITE" id="PS50921"/>
    </source>
</evidence>
<evidence type="ECO:0000313" key="8">
    <source>
        <dbReference type="EMBL" id="MBA8811999.1"/>
    </source>
</evidence>
<keyword evidence="2" id="KW-0418">Kinase</keyword>
<dbReference type="GO" id="GO:0003723">
    <property type="term" value="F:RNA binding"/>
    <property type="evidence" value="ECO:0007669"/>
    <property type="project" value="InterPro"/>
</dbReference>
<evidence type="ECO:0000256" key="2">
    <source>
        <dbReference type="ARBA" id="ARBA00022777"/>
    </source>
</evidence>
<evidence type="ECO:0000313" key="10">
    <source>
        <dbReference type="Proteomes" id="UP000522688"/>
    </source>
</evidence>
<accession>A0A7W3JFU1</accession>
<dbReference type="InterPro" id="IPR012074">
    <property type="entry name" value="GAF_ANTAR"/>
</dbReference>
<organism evidence="8 10">
    <name type="scientific">Frigoribacterium faeni</name>
    <dbReference type="NCBI Taxonomy" id="145483"/>
    <lineage>
        <taxon>Bacteria</taxon>
        <taxon>Bacillati</taxon>
        <taxon>Actinomycetota</taxon>
        <taxon>Actinomycetes</taxon>
        <taxon>Micrococcales</taxon>
        <taxon>Microbacteriaceae</taxon>
        <taxon>Frigoribacterium</taxon>
    </lineage>
</organism>
<feature type="region of interest" description="Disordered" evidence="5">
    <location>
        <begin position="180"/>
        <end position="199"/>
    </location>
</feature>
<evidence type="ECO:0000256" key="5">
    <source>
        <dbReference type="SAM" id="MobiDB-lite"/>
    </source>
</evidence>
<dbReference type="AlphaFoldDB" id="A0A7W3JFU1"/>
<keyword evidence="4" id="KW-0804">Transcription</keyword>
<reference evidence="7 9" key="1">
    <citation type="submission" date="2019-07" db="EMBL/GenBank/DDBJ databases">
        <title>Whole genome shotgun sequence of Frigoribacterium faeni NBRC 103066.</title>
        <authorList>
            <person name="Hosoyama A."/>
            <person name="Uohara A."/>
            <person name="Ohji S."/>
            <person name="Ichikawa N."/>
        </authorList>
    </citation>
    <scope>NUCLEOTIDE SEQUENCE [LARGE SCALE GENOMIC DNA]</scope>
    <source>
        <strain evidence="7 9">NBRC 103066</strain>
    </source>
</reference>
<gene>
    <name evidence="8" type="ORF">FB463_000223</name>
    <name evidence="7" type="ORF">FFA01_22850</name>
</gene>
<evidence type="ECO:0000256" key="1">
    <source>
        <dbReference type="ARBA" id="ARBA00022679"/>
    </source>
</evidence>
<dbReference type="Gene3D" id="1.10.10.10">
    <property type="entry name" value="Winged helix-like DNA-binding domain superfamily/Winged helix DNA-binding domain"/>
    <property type="match status" value="1"/>
</dbReference>
<dbReference type="Gene3D" id="3.30.450.40">
    <property type="match status" value="1"/>
</dbReference>
<dbReference type="InterPro" id="IPR036388">
    <property type="entry name" value="WH-like_DNA-bd_sf"/>
</dbReference>
<name>A0A7W3JFU1_9MICO</name>
<evidence type="ECO:0000313" key="7">
    <source>
        <dbReference type="EMBL" id="GEK83976.1"/>
    </source>
</evidence>
<proteinExistence type="predicted"/>
<dbReference type="SUPFAM" id="SSF55781">
    <property type="entry name" value="GAF domain-like"/>
    <property type="match status" value="1"/>
</dbReference>
<evidence type="ECO:0000313" key="9">
    <source>
        <dbReference type="Proteomes" id="UP000321154"/>
    </source>
</evidence>
<protein>
    <submittedName>
        <fullName evidence="8">GAF domain-containing protein</fullName>
    </submittedName>
</protein>